<evidence type="ECO:0000256" key="5">
    <source>
        <dbReference type="ARBA" id="ARBA00023125"/>
    </source>
</evidence>
<keyword evidence="13" id="KW-1185">Reference proteome</keyword>
<gene>
    <name evidence="12" type="ORF">Fcan01_01273</name>
</gene>
<dbReference type="Proteomes" id="UP000198287">
    <property type="component" value="Unassembled WGS sequence"/>
</dbReference>
<dbReference type="NCBIfam" id="TIGR00229">
    <property type="entry name" value="sensory_box"/>
    <property type="match status" value="1"/>
</dbReference>
<dbReference type="SUPFAM" id="SSF47459">
    <property type="entry name" value="HLH, helix-loop-helix DNA-binding domain"/>
    <property type="match status" value="1"/>
</dbReference>
<dbReference type="Pfam" id="PF23171">
    <property type="entry name" value="bHLH_HIF1A"/>
    <property type="match status" value="1"/>
</dbReference>
<dbReference type="InterPro" id="IPR036638">
    <property type="entry name" value="HLH_DNA-bd_sf"/>
</dbReference>
<keyword evidence="2" id="KW-0677">Repeat</keyword>
<dbReference type="GO" id="GO:0071456">
    <property type="term" value="P:cellular response to hypoxia"/>
    <property type="evidence" value="ECO:0007669"/>
    <property type="project" value="TreeGrafter"/>
</dbReference>
<accession>A0A226F5X6</accession>
<dbReference type="Gene3D" id="3.30.450.20">
    <property type="entry name" value="PAS domain"/>
    <property type="match status" value="2"/>
</dbReference>
<keyword evidence="8" id="KW-0539">Nucleus</keyword>
<sequence length="692" mass="76674">MHKAKRAKMDVNSIAKKVKSLKNAEKRRERSMVAARCRRGRECNLFSDLSATLPMVEETKSTLDKASILRLTLCDLHLRKMMNSDGGFCASPAIESAEKFPNFMRADIETQIDLTLGGFILVLREDGDVVYASKGITSQLGIQQHEIMGQSIFDYSHQYDHTDIRSLLKVSHATGSDEETKSVLFRMKCTAASMGRNVSSRAENFKEINCTGHMIEEDGTKSSNKWFISTCQPLPHPSHTDIPLEKDTFVTKHTLDMKFSYVDDAVLELLGYTPEEMVGRSLFEFNHALDGTQIGKAFKSLYDKEQNQTDRYRFLTKGGGWVWVVTQATVIRSSSSKGRPSSVVCIHSITSGREEQDQILSEVQIGDVIKTENNATNQLKPILTSEDEEDNFISDLLVGPLLNKGICSTAKIFTARTKDMDTGYLMEVDDTLIPTLEEPEDLTHLAPMAGDECVSLEIPLLDDLLASLDADDMSYSFLDDEEELQQFDIVQPKATEPEQVKLLGQPSPALSTQPILCSTNPPVPTQTQVIGDYLEREVFSQQVPEVVAASAMGNLVESTPTKLRRLDDGGPPAKVFVLVPARPTAGSIPSTPPIPKNQDDNGLLDLVKLVHAQQLQIEQQALIQKQLIARMETMTKAVGSQAPRRGEKRNFAGLLLNEGQLSTDQLIPQNSETASSFEDFLNTLELDNPAIC</sequence>
<keyword evidence="3" id="KW-0832">Ubl conjugation</keyword>
<keyword evidence="7" id="KW-0804">Transcription</keyword>
<evidence type="ECO:0000256" key="4">
    <source>
        <dbReference type="ARBA" id="ARBA00023015"/>
    </source>
</evidence>
<dbReference type="CDD" id="cd00130">
    <property type="entry name" value="PAS"/>
    <property type="match status" value="2"/>
</dbReference>
<dbReference type="SMART" id="SM00086">
    <property type="entry name" value="PAC"/>
    <property type="match status" value="1"/>
</dbReference>
<reference evidence="12 13" key="1">
    <citation type="submission" date="2015-12" db="EMBL/GenBank/DDBJ databases">
        <title>The genome of Folsomia candida.</title>
        <authorList>
            <person name="Faddeeva A."/>
            <person name="Derks M.F."/>
            <person name="Anvar Y."/>
            <person name="Smit S."/>
            <person name="Van Straalen N."/>
            <person name="Roelofs D."/>
        </authorList>
    </citation>
    <scope>NUCLEOTIDE SEQUENCE [LARGE SCALE GENOMIC DNA]</scope>
    <source>
        <strain evidence="12 13">VU population</strain>
        <tissue evidence="12">Whole body</tissue>
    </source>
</reference>
<feature type="domain" description="BHLH" evidence="11">
    <location>
        <begin position="26"/>
        <end position="79"/>
    </location>
</feature>
<dbReference type="FunFam" id="3.30.450.20:FF:000015">
    <property type="entry name" value="Hypoxia-inducible factor 1-alpha isoform 1"/>
    <property type="match status" value="1"/>
</dbReference>
<evidence type="ECO:0000259" key="11">
    <source>
        <dbReference type="PROSITE" id="PS50888"/>
    </source>
</evidence>
<dbReference type="PROSITE" id="PS50112">
    <property type="entry name" value="PAS"/>
    <property type="match status" value="2"/>
</dbReference>
<name>A0A226F5X6_FOLCA</name>
<dbReference type="PANTHER" id="PTHR23043:SF17">
    <property type="entry name" value="PROTEIN SIMILAR"/>
    <property type="match status" value="1"/>
</dbReference>
<evidence type="ECO:0000256" key="7">
    <source>
        <dbReference type="ARBA" id="ARBA00023163"/>
    </source>
</evidence>
<organism evidence="12 13">
    <name type="scientific">Folsomia candida</name>
    <name type="common">Springtail</name>
    <dbReference type="NCBI Taxonomy" id="158441"/>
    <lineage>
        <taxon>Eukaryota</taxon>
        <taxon>Metazoa</taxon>
        <taxon>Ecdysozoa</taxon>
        <taxon>Arthropoda</taxon>
        <taxon>Hexapoda</taxon>
        <taxon>Collembola</taxon>
        <taxon>Entomobryomorpha</taxon>
        <taxon>Isotomoidea</taxon>
        <taxon>Isotomidae</taxon>
        <taxon>Proisotominae</taxon>
        <taxon>Folsomia</taxon>
    </lineage>
</organism>
<evidence type="ECO:0000256" key="9">
    <source>
        <dbReference type="ARBA" id="ARBA00023278"/>
    </source>
</evidence>
<comment type="caution">
    <text evidence="12">The sequence shown here is derived from an EMBL/GenBank/DDBJ whole genome shotgun (WGS) entry which is preliminary data.</text>
</comment>
<dbReference type="SMART" id="SM00091">
    <property type="entry name" value="PAS"/>
    <property type="match status" value="2"/>
</dbReference>
<dbReference type="OMA" id="MLMVTRS"/>
<dbReference type="InterPro" id="IPR000014">
    <property type="entry name" value="PAS"/>
</dbReference>
<dbReference type="STRING" id="158441.A0A226F5X6"/>
<dbReference type="GO" id="GO:0045944">
    <property type="term" value="P:positive regulation of transcription by RNA polymerase II"/>
    <property type="evidence" value="ECO:0007669"/>
    <property type="project" value="UniProtKB-ARBA"/>
</dbReference>
<feature type="domain" description="PAS" evidence="10">
    <location>
        <begin position="256"/>
        <end position="305"/>
    </location>
</feature>
<dbReference type="InterPro" id="IPR013767">
    <property type="entry name" value="PAS_fold"/>
</dbReference>
<evidence type="ECO:0000256" key="6">
    <source>
        <dbReference type="ARBA" id="ARBA00023159"/>
    </source>
</evidence>
<comment type="subcellular location">
    <subcellularLocation>
        <location evidence="1">Nucleus</location>
    </subcellularLocation>
</comment>
<dbReference type="GO" id="GO:0046983">
    <property type="term" value="F:protein dimerization activity"/>
    <property type="evidence" value="ECO:0007669"/>
    <property type="project" value="InterPro"/>
</dbReference>
<proteinExistence type="predicted"/>
<dbReference type="Pfam" id="PF08447">
    <property type="entry name" value="PAS_3"/>
    <property type="match status" value="1"/>
</dbReference>
<dbReference type="GO" id="GO:0005634">
    <property type="term" value="C:nucleus"/>
    <property type="evidence" value="ECO:0007669"/>
    <property type="project" value="UniProtKB-SubCell"/>
</dbReference>
<keyword evidence="6" id="KW-0010">Activator</keyword>
<dbReference type="InterPro" id="IPR035965">
    <property type="entry name" value="PAS-like_dom_sf"/>
</dbReference>
<evidence type="ECO:0000256" key="3">
    <source>
        <dbReference type="ARBA" id="ARBA00022843"/>
    </source>
</evidence>
<dbReference type="EMBL" id="LNIX01000001">
    <property type="protein sequence ID" value="OXA64848.1"/>
    <property type="molecule type" value="Genomic_DNA"/>
</dbReference>
<dbReference type="OrthoDB" id="6021714at2759"/>
<dbReference type="PANTHER" id="PTHR23043">
    <property type="entry name" value="HYPOXIA-INDUCIBLE FACTOR 1 ALPHA"/>
    <property type="match status" value="1"/>
</dbReference>
<dbReference type="GO" id="GO:0000981">
    <property type="term" value="F:DNA-binding transcription factor activity, RNA polymerase II-specific"/>
    <property type="evidence" value="ECO:0007669"/>
    <property type="project" value="TreeGrafter"/>
</dbReference>
<dbReference type="PROSITE" id="PS50888">
    <property type="entry name" value="BHLH"/>
    <property type="match status" value="1"/>
</dbReference>
<keyword evidence="4" id="KW-0805">Transcription regulation</keyword>
<dbReference type="InterPro" id="IPR011598">
    <property type="entry name" value="bHLH_dom"/>
</dbReference>
<evidence type="ECO:0000313" key="12">
    <source>
        <dbReference type="EMBL" id="OXA64848.1"/>
    </source>
</evidence>
<dbReference type="InterPro" id="IPR013655">
    <property type="entry name" value="PAS_fold_3"/>
</dbReference>
<protein>
    <submittedName>
        <fullName evidence="12">Hypoxia-inducible factor 1-alpha</fullName>
    </submittedName>
</protein>
<dbReference type="GO" id="GO:0000977">
    <property type="term" value="F:RNA polymerase II transcription regulatory region sequence-specific DNA binding"/>
    <property type="evidence" value="ECO:0007669"/>
    <property type="project" value="TreeGrafter"/>
</dbReference>
<evidence type="ECO:0000256" key="1">
    <source>
        <dbReference type="ARBA" id="ARBA00004123"/>
    </source>
</evidence>
<keyword evidence="9" id="KW-0379">Hydroxylation</keyword>
<evidence type="ECO:0000259" key="10">
    <source>
        <dbReference type="PROSITE" id="PS50112"/>
    </source>
</evidence>
<feature type="domain" description="PAS" evidence="10">
    <location>
        <begin position="104"/>
        <end position="175"/>
    </location>
</feature>
<keyword evidence="5" id="KW-0238">DNA-binding</keyword>
<evidence type="ECO:0000313" key="13">
    <source>
        <dbReference type="Proteomes" id="UP000198287"/>
    </source>
</evidence>
<evidence type="ECO:0000256" key="8">
    <source>
        <dbReference type="ARBA" id="ARBA00023242"/>
    </source>
</evidence>
<dbReference type="SUPFAM" id="SSF55785">
    <property type="entry name" value="PYP-like sensor domain (PAS domain)"/>
    <property type="match status" value="2"/>
</dbReference>
<dbReference type="AlphaFoldDB" id="A0A226F5X6"/>
<dbReference type="Pfam" id="PF00989">
    <property type="entry name" value="PAS"/>
    <property type="match status" value="1"/>
</dbReference>
<dbReference type="InterPro" id="IPR001610">
    <property type="entry name" value="PAC"/>
</dbReference>
<evidence type="ECO:0000256" key="2">
    <source>
        <dbReference type="ARBA" id="ARBA00022737"/>
    </source>
</evidence>